<evidence type="ECO:0000256" key="4">
    <source>
        <dbReference type="ARBA" id="ARBA00022519"/>
    </source>
</evidence>
<dbReference type="AlphaFoldDB" id="A0A1M7XXZ2"/>
<keyword evidence="4" id="KW-0997">Cell inner membrane</keyword>
<proteinExistence type="inferred from homology"/>
<dbReference type="InterPro" id="IPR055348">
    <property type="entry name" value="DctQ"/>
</dbReference>
<reference evidence="11 12" key="1">
    <citation type="submission" date="2016-12" db="EMBL/GenBank/DDBJ databases">
        <authorList>
            <person name="Song W.-J."/>
            <person name="Kurnit D.M."/>
        </authorList>
    </citation>
    <scope>NUCLEOTIDE SEQUENCE [LARGE SCALE GENOMIC DNA]</scope>
    <source>
        <strain evidence="11 12">DSM 18488</strain>
    </source>
</reference>
<feature type="transmembrane region" description="Helical" evidence="9">
    <location>
        <begin position="92"/>
        <end position="114"/>
    </location>
</feature>
<evidence type="ECO:0000256" key="3">
    <source>
        <dbReference type="ARBA" id="ARBA00022475"/>
    </source>
</evidence>
<keyword evidence="5 9" id="KW-0812">Transmembrane</keyword>
<keyword evidence="6 9" id="KW-1133">Transmembrane helix</keyword>
<name>A0A1M7XXZ2_9BACT</name>
<evidence type="ECO:0000256" key="5">
    <source>
        <dbReference type="ARBA" id="ARBA00022692"/>
    </source>
</evidence>
<feature type="domain" description="Tripartite ATP-independent periplasmic transporters DctQ component" evidence="10">
    <location>
        <begin position="30"/>
        <end position="158"/>
    </location>
</feature>
<dbReference type="GO" id="GO:0015740">
    <property type="term" value="P:C4-dicarboxylate transport"/>
    <property type="evidence" value="ECO:0007669"/>
    <property type="project" value="TreeGrafter"/>
</dbReference>
<keyword evidence="7 9" id="KW-0472">Membrane</keyword>
<evidence type="ECO:0000256" key="7">
    <source>
        <dbReference type="ARBA" id="ARBA00023136"/>
    </source>
</evidence>
<comment type="subcellular location">
    <subcellularLocation>
        <location evidence="1">Cell inner membrane</location>
        <topology evidence="1">Multi-pass membrane protein</topology>
    </subcellularLocation>
</comment>
<dbReference type="Proteomes" id="UP000184603">
    <property type="component" value="Unassembled WGS sequence"/>
</dbReference>
<gene>
    <name evidence="11" type="ORF">SAMN02745220_00545</name>
</gene>
<protein>
    <submittedName>
        <fullName evidence="11">TRAP-type C4-dicarboxylate transport system, small permease component</fullName>
    </submittedName>
</protein>
<feature type="transmembrane region" description="Helical" evidence="9">
    <location>
        <begin position="20"/>
        <end position="44"/>
    </location>
</feature>
<dbReference type="STRING" id="1121416.SAMN02745220_00545"/>
<dbReference type="EMBL" id="FRFE01000002">
    <property type="protein sequence ID" value="SHO43864.1"/>
    <property type="molecule type" value="Genomic_DNA"/>
</dbReference>
<evidence type="ECO:0000256" key="8">
    <source>
        <dbReference type="ARBA" id="ARBA00038436"/>
    </source>
</evidence>
<sequence length="163" mass="17953">MPSLYKFGNKVVQPAVNVMVSVAATALAVMMFLMAADVIFRYLFNSPIPGALELIEFLMAIIVPFSIAYCAKLKAHVTVDLVVERFPAKVRSILRFIITSISCVFVTLICWQNFAYIFETYQSNLTSAVLKIPAAPFVAAAAIGTAVFAIILFIELFQSKSKE</sequence>
<feature type="transmembrane region" description="Helical" evidence="9">
    <location>
        <begin position="134"/>
        <end position="157"/>
    </location>
</feature>
<dbReference type="GO" id="GO:0005886">
    <property type="term" value="C:plasma membrane"/>
    <property type="evidence" value="ECO:0007669"/>
    <property type="project" value="UniProtKB-SubCell"/>
</dbReference>
<evidence type="ECO:0000256" key="2">
    <source>
        <dbReference type="ARBA" id="ARBA00022448"/>
    </source>
</evidence>
<dbReference type="Pfam" id="PF04290">
    <property type="entry name" value="DctQ"/>
    <property type="match status" value="1"/>
</dbReference>
<feature type="transmembrane region" description="Helical" evidence="9">
    <location>
        <begin position="50"/>
        <end position="71"/>
    </location>
</feature>
<dbReference type="PANTHER" id="PTHR35011:SF10">
    <property type="entry name" value="TRAP TRANSPORTER SMALL PERMEASE PROTEIN"/>
    <property type="match status" value="1"/>
</dbReference>
<dbReference type="PANTHER" id="PTHR35011">
    <property type="entry name" value="2,3-DIKETO-L-GULONATE TRAP TRANSPORTER SMALL PERMEASE PROTEIN YIAM"/>
    <property type="match status" value="1"/>
</dbReference>
<keyword evidence="2" id="KW-0813">Transport</keyword>
<evidence type="ECO:0000256" key="1">
    <source>
        <dbReference type="ARBA" id="ARBA00004429"/>
    </source>
</evidence>
<evidence type="ECO:0000259" key="10">
    <source>
        <dbReference type="Pfam" id="PF04290"/>
    </source>
</evidence>
<evidence type="ECO:0000313" key="12">
    <source>
        <dbReference type="Proteomes" id="UP000184603"/>
    </source>
</evidence>
<keyword evidence="12" id="KW-1185">Reference proteome</keyword>
<dbReference type="GO" id="GO:0022857">
    <property type="term" value="F:transmembrane transporter activity"/>
    <property type="evidence" value="ECO:0007669"/>
    <property type="project" value="TreeGrafter"/>
</dbReference>
<dbReference type="InterPro" id="IPR007387">
    <property type="entry name" value="TRAP_DctQ"/>
</dbReference>
<evidence type="ECO:0000256" key="6">
    <source>
        <dbReference type="ARBA" id="ARBA00022989"/>
    </source>
</evidence>
<keyword evidence="3" id="KW-1003">Cell membrane</keyword>
<comment type="similarity">
    <text evidence="8">Belongs to the TRAP transporter small permease family.</text>
</comment>
<evidence type="ECO:0000313" key="11">
    <source>
        <dbReference type="EMBL" id="SHO43864.1"/>
    </source>
</evidence>
<accession>A0A1M7XXZ2</accession>
<organism evidence="11 12">
    <name type="scientific">Desulfopila aestuarii DSM 18488</name>
    <dbReference type="NCBI Taxonomy" id="1121416"/>
    <lineage>
        <taxon>Bacteria</taxon>
        <taxon>Pseudomonadati</taxon>
        <taxon>Thermodesulfobacteriota</taxon>
        <taxon>Desulfobulbia</taxon>
        <taxon>Desulfobulbales</taxon>
        <taxon>Desulfocapsaceae</taxon>
        <taxon>Desulfopila</taxon>
    </lineage>
</organism>
<evidence type="ECO:0000256" key="9">
    <source>
        <dbReference type="SAM" id="Phobius"/>
    </source>
</evidence>